<dbReference type="Proteomes" id="UP000194137">
    <property type="component" value="Chromosome"/>
</dbReference>
<evidence type="ECO:0000256" key="3">
    <source>
        <dbReference type="ARBA" id="ARBA00023163"/>
    </source>
</evidence>
<accession>A0A1W6ZQM8</accession>
<dbReference type="InterPro" id="IPR011075">
    <property type="entry name" value="TetR_C"/>
</dbReference>
<dbReference type="Gene3D" id="1.10.357.10">
    <property type="entry name" value="Tetracycline Repressor, domain 2"/>
    <property type="match status" value="1"/>
</dbReference>
<dbReference type="RefSeq" id="WP_086088069.1">
    <property type="nucleotide sequence ID" value="NZ_CP021112.1"/>
</dbReference>
<evidence type="ECO:0000256" key="2">
    <source>
        <dbReference type="ARBA" id="ARBA00023125"/>
    </source>
</evidence>
<dbReference type="Pfam" id="PF16859">
    <property type="entry name" value="TetR_C_11"/>
    <property type="match status" value="1"/>
</dbReference>
<dbReference type="Pfam" id="PF00440">
    <property type="entry name" value="TetR_N"/>
    <property type="match status" value="1"/>
</dbReference>
<evidence type="ECO:0000256" key="4">
    <source>
        <dbReference type="SAM" id="MobiDB-lite"/>
    </source>
</evidence>
<dbReference type="PANTHER" id="PTHR30055:SF148">
    <property type="entry name" value="TETR-FAMILY TRANSCRIPTIONAL REGULATOR"/>
    <property type="match status" value="1"/>
</dbReference>
<keyword evidence="2" id="KW-0238">DNA-binding</keyword>
<dbReference type="AlphaFoldDB" id="A0A1W6ZQM8"/>
<reference evidence="5 6" key="1">
    <citation type="submission" date="2017-05" db="EMBL/GenBank/DDBJ databases">
        <title>Full genome sequence of Pseudorhodoplanes sinuspersici.</title>
        <authorList>
            <person name="Dastgheib S.M.M."/>
            <person name="Shavandi M."/>
            <person name="Tirandaz H."/>
        </authorList>
    </citation>
    <scope>NUCLEOTIDE SEQUENCE [LARGE SCALE GENOMIC DNA]</scope>
    <source>
        <strain evidence="5 6">RIPI110</strain>
    </source>
</reference>
<dbReference type="PRINTS" id="PR00455">
    <property type="entry name" value="HTHTETR"/>
</dbReference>
<dbReference type="InterPro" id="IPR009057">
    <property type="entry name" value="Homeodomain-like_sf"/>
</dbReference>
<dbReference type="SUPFAM" id="SSF48498">
    <property type="entry name" value="Tetracyclin repressor-like, C-terminal domain"/>
    <property type="match status" value="1"/>
</dbReference>
<dbReference type="InterPro" id="IPR050109">
    <property type="entry name" value="HTH-type_TetR-like_transc_reg"/>
</dbReference>
<dbReference type="PROSITE" id="PS50977">
    <property type="entry name" value="HTH_TETR_2"/>
    <property type="match status" value="1"/>
</dbReference>
<protein>
    <submittedName>
        <fullName evidence="5">Uncharacterized protein</fullName>
    </submittedName>
</protein>
<keyword evidence="1" id="KW-0805">Transcription regulation</keyword>
<dbReference type="OrthoDB" id="9796019at2"/>
<gene>
    <name evidence="5" type="ORF">CAK95_11625</name>
</gene>
<sequence>MRQKISTTKNQPRRRGRPQGDEVKIAILKAANELLEEQGYSGFTIEAVAARAGAARSTIYRWWPNRGALAMAGFLSETAPKIAYKWTKSPISDIKQQMMIVAEVYGDKVGRTISALVAQGQGDPETLKALLEGYVRPRRDEAKLVLMRGIECGELRKDIDLDVVVDSLYGPIWYRILVPHAPISAKWAGKLADQVFRGLRAR</sequence>
<dbReference type="InterPro" id="IPR036271">
    <property type="entry name" value="Tet_transcr_reg_TetR-rel_C_sf"/>
</dbReference>
<dbReference type="Gene3D" id="1.10.10.60">
    <property type="entry name" value="Homeodomain-like"/>
    <property type="match status" value="1"/>
</dbReference>
<dbReference type="STRING" id="1235591.CAK95_11625"/>
<dbReference type="SUPFAM" id="SSF46689">
    <property type="entry name" value="Homeodomain-like"/>
    <property type="match status" value="1"/>
</dbReference>
<dbReference type="KEGG" id="psin:CAK95_11625"/>
<dbReference type="GO" id="GO:0003700">
    <property type="term" value="F:DNA-binding transcription factor activity"/>
    <property type="evidence" value="ECO:0007669"/>
    <property type="project" value="TreeGrafter"/>
</dbReference>
<dbReference type="PANTHER" id="PTHR30055">
    <property type="entry name" value="HTH-TYPE TRANSCRIPTIONAL REGULATOR RUTR"/>
    <property type="match status" value="1"/>
</dbReference>
<dbReference type="EMBL" id="CP021112">
    <property type="protein sequence ID" value="ARP99661.1"/>
    <property type="molecule type" value="Genomic_DNA"/>
</dbReference>
<proteinExistence type="predicted"/>
<feature type="compositionally biased region" description="Polar residues" evidence="4">
    <location>
        <begin position="1"/>
        <end position="10"/>
    </location>
</feature>
<evidence type="ECO:0000256" key="1">
    <source>
        <dbReference type="ARBA" id="ARBA00023015"/>
    </source>
</evidence>
<feature type="region of interest" description="Disordered" evidence="4">
    <location>
        <begin position="1"/>
        <end position="20"/>
    </location>
</feature>
<organism evidence="5 6">
    <name type="scientific">Pseudorhodoplanes sinuspersici</name>
    <dbReference type="NCBI Taxonomy" id="1235591"/>
    <lineage>
        <taxon>Bacteria</taxon>
        <taxon>Pseudomonadati</taxon>
        <taxon>Pseudomonadota</taxon>
        <taxon>Alphaproteobacteria</taxon>
        <taxon>Hyphomicrobiales</taxon>
        <taxon>Pseudorhodoplanes</taxon>
    </lineage>
</organism>
<evidence type="ECO:0000313" key="6">
    <source>
        <dbReference type="Proteomes" id="UP000194137"/>
    </source>
</evidence>
<name>A0A1W6ZQM8_9HYPH</name>
<dbReference type="InterPro" id="IPR001647">
    <property type="entry name" value="HTH_TetR"/>
</dbReference>
<keyword evidence="6" id="KW-1185">Reference proteome</keyword>
<dbReference type="GO" id="GO:0000976">
    <property type="term" value="F:transcription cis-regulatory region binding"/>
    <property type="evidence" value="ECO:0007669"/>
    <property type="project" value="TreeGrafter"/>
</dbReference>
<evidence type="ECO:0000313" key="5">
    <source>
        <dbReference type="EMBL" id="ARP99661.1"/>
    </source>
</evidence>
<keyword evidence="3" id="KW-0804">Transcription</keyword>